<evidence type="ECO:0008006" key="11">
    <source>
        <dbReference type="Google" id="ProtNLM"/>
    </source>
</evidence>
<reference evidence="9 10" key="1">
    <citation type="submission" date="2020-10" db="EMBL/GenBank/DDBJ databases">
        <title>Pygocentrus nattereri (red-bellied piranha) genome, fPygNat1, primary haplotype.</title>
        <authorList>
            <person name="Myers G."/>
            <person name="Meyer A."/>
            <person name="Karagic N."/>
            <person name="Pippel M."/>
            <person name="Winkler S."/>
            <person name="Tracey A."/>
            <person name="Wood J."/>
            <person name="Formenti G."/>
            <person name="Howe K."/>
            <person name="Fedrigo O."/>
            <person name="Jarvis E.D."/>
        </authorList>
    </citation>
    <scope>NUCLEOTIDE SEQUENCE [LARGE SCALE GENOMIC DNA]</scope>
</reference>
<dbReference type="PANTHER" id="PTHR13906">
    <property type="entry name" value="PORCUPINE"/>
    <property type="match status" value="1"/>
</dbReference>
<dbReference type="GO" id="GO:0030258">
    <property type="term" value="P:lipid modification"/>
    <property type="evidence" value="ECO:0007669"/>
    <property type="project" value="TreeGrafter"/>
</dbReference>
<accession>A0AAR2LHA5</accession>
<dbReference type="Ensembl" id="ENSPNAT00000071329.1">
    <property type="protein sequence ID" value="ENSPNAP00000075958.1"/>
    <property type="gene ID" value="ENSPNAG00000001569.2"/>
</dbReference>
<keyword evidence="3 8" id="KW-0812">Transmembrane</keyword>
<keyword evidence="10" id="KW-1185">Reference proteome</keyword>
<keyword evidence="5 8" id="KW-1133">Transmembrane helix</keyword>
<comment type="subcellular location">
    <subcellularLocation>
        <location evidence="1">Endoplasmic reticulum membrane</location>
        <topology evidence="1">Multi-pass membrane protein</topology>
    </subcellularLocation>
</comment>
<feature type="transmembrane region" description="Helical" evidence="8">
    <location>
        <begin position="25"/>
        <end position="42"/>
    </location>
</feature>
<feature type="transmembrane region" description="Helical" evidence="8">
    <location>
        <begin position="54"/>
        <end position="75"/>
    </location>
</feature>
<dbReference type="AlphaFoldDB" id="A0AAR2LHA5"/>
<feature type="transmembrane region" description="Helical" evidence="8">
    <location>
        <begin position="100"/>
        <end position="126"/>
    </location>
</feature>
<sequence length="489" mass="55806">MCAWCPLVPITTTWFLVLYSVSPPQVNFIICQAVGLAAAFWFRRSLSPQRVSPALRHAVATLLGVSFVIFCFGWYASHTFILTLSCYIILCKASVHNVHWYSMLVAVGYLTACQISRVFIFSYGILSTDFSGPLMMITQKITTIAFQVHDGMCRKQEELTPEQRRLAVVTRPSLLEYLSYNLNFMSILVGPCSNYKDYIEFIEGRHVQSKLKRLREGSPEQNGWDALSEPSPVQAVCQKLLVCVGCMFWFFAITKSFPVTYTVDPEFLSQASFLRKLVYSLISLQAARPKFYFAWTLADAIHNAAGYGISGVDEKGQVSWDLISNIRIWEIETATSYKAFIDNWNIQTGVWLKNVCYDRVPYYRTPLTFVLSALWHGVYPGYYFTFLTGIPVTLAARAMRRNFRQYFLGSPTVKFAYDVVTWLATHLAICYTVAPFTLLAMEPTLEYYRSMYFYVHIISILAIIVLPSRPRSTKPEKHAQHSNNNVKGD</sequence>
<protein>
    <recommendedName>
        <fullName evidence="11">Membrane bound O-acyltransferase domain containing 1</fullName>
    </recommendedName>
</protein>
<evidence type="ECO:0000256" key="5">
    <source>
        <dbReference type="ARBA" id="ARBA00022989"/>
    </source>
</evidence>
<evidence type="ECO:0000256" key="7">
    <source>
        <dbReference type="ARBA" id="ARBA00023315"/>
    </source>
</evidence>
<feature type="transmembrane region" description="Helical" evidence="8">
    <location>
        <begin position="419"/>
        <end position="439"/>
    </location>
</feature>
<evidence type="ECO:0000256" key="1">
    <source>
        <dbReference type="ARBA" id="ARBA00004477"/>
    </source>
</evidence>
<feature type="transmembrane region" description="Helical" evidence="8">
    <location>
        <begin position="240"/>
        <end position="261"/>
    </location>
</feature>
<keyword evidence="4" id="KW-0256">Endoplasmic reticulum</keyword>
<name>A0AAR2LHA5_PYGNA</name>
<evidence type="ECO:0000313" key="10">
    <source>
        <dbReference type="Proteomes" id="UP001501920"/>
    </source>
</evidence>
<reference evidence="9" key="3">
    <citation type="submission" date="2025-09" db="UniProtKB">
        <authorList>
            <consortium name="Ensembl"/>
        </authorList>
    </citation>
    <scope>IDENTIFICATION</scope>
</reference>
<dbReference type="Proteomes" id="UP001501920">
    <property type="component" value="Chromosome 3"/>
</dbReference>
<dbReference type="PANTHER" id="PTHR13906:SF6">
    <property type="entry name" value="LYSOPHOSPHOLIPID ACYLTRANSFERASE 1"/>
    <property type="match status" value="1"/>
</dbReference>
<evidence type="ECO:0000256" key="8">
    <source>
        <dbReference type="SAM" id="Phobius"/>
    </source>
</evidence>
<evidence type="ECO:0000256" key="4">
    <source>
        <dbReference type="ARBA" id="ARBA00022824"/>
    </source>
</evidence>
<keyword evidence="6 8" id="KW-0472">Membrane</keyword>
<dbReference type="InterPro" id="IPR004299">
    <property type="entry name" value="MBOAT_fam"/>
</dbReference>
<proteinExistence type="predicted"/>
<feature type="transmembrane region" description="Helical" evidence="8">
    <location>
        <begin position="381"/>
        <end position="399"/>
    </location>
</feature>
<evidence type="ECO:0000256" key="3">
    <source>
        <dbReference type="ARBA" id="ARBA00022692"/>
    </source>
</evidence>
<keyword evidence="7" id="KW-0012">Acyltransferase</keyword>
<evidence type="ECO:0000256" key="2">
    <source>
        <dbReference type="ARBA" id="ARBA00022679"/>
    </source>
</evidence>
<organism evidence="9 10">
    <name type="scientific">Pygocentrus nattereri</name>
    <name type="common">Red-bellied piranha</name>
    <dbReference type="NCBI Taxonomy" id="42514"/>
    <lineage>
        <taxon>Eukaryota</taxon>
        <taxon>Metazoa</taxon>
        <taxon>Chordata</taxon>
        <taxon>Craniata</taxon>
        <taxon>Vertebrata</taxon>
        <taxon>Euteleostomi</taxon>
        <taxon>Actinopterygii</taxon>
        <taxon>Neopterygii</taxon>
        <taxon>Teleostei</taxon>
        <taxon>Ostariophysi</taxon>
        <taxon>Characiformes</taxon>
        <taxon>Characoidei</taxon>
        <taxon>Pygocentrus</taxon>
    </lineage>
</organism>
<feature type="transmembrane region" description="Helical" evidence="8">
    <location>
        <begin position="451"/>
        <end position="468"/>
    </location>
</feature>
<dbReference type="GO" id="GO:0016746">
    <property type="term" value="F:acyltransferase activity"/>
    <property type="evidence" value="ECO:0007669"/>
    <property type="project" value="UniProtKB-KW"/>
</dbReference>
<dbReference type="GeneTree" id="ENSGT01030000234564"/>
<dbReference type="GO" id="GO:0005789">
    <property type="term" value="C:endoplasmic reticulum membrane"/>
    <property type="evidence" value="ECO:0007669"/>
    <property type="project" value="UniProtKB-SubCell"/>
</dbReference>
<keyword evidence="2" id="KW-0808">Transferase</keyword>
<reference evidence="9" key="2">
    <citation type="submission" date="2025-08" db="UniProtKB">
        <authorList>
            <consortium name="Ensembl"/>
        </authorList>
    </citation>
    <scope>IDENTIFICATION</scope>
</reference>
<evidence type="ECO:0000256" key="6">
    <source>
        <dbReference type="ARBA" id="ARBA00023136"/>
    </source>
</evidence>
<evidence type="ECO:0000313" key="9">
    <source>
        <dbReference type="Ensembl" id="ENSPNAP00000075958.1"/>
    </source>
</evidence>
<dbReference type="Pfam" id="PF03062">
    <property type="entry name" value="MBOAT"/>
    <property type="match status" value="1"/>
</dbReference>
<dbReference type="InterPro" id="IPR049941">
    <property type="entry name" value="LPLAT_7/PORCN-like"/>
</dbReference>